<dbReference type="SMART" id="SM00220">
    <property type="entry name" value="S_TKc"/>
    <property type="match status" value="1"/>
</dbReference>
<proteinExistence type="predicted"/>
<dbReference type="PROSITE" id="PS50011">
    <property type="entry name" value="PROTEIN_KINASE_DOM"/>
    <property type="match status" value="1"/>
</dbReference>
<dbReference type="InterPro" id="IPR011009">
    <property type="entry name" value="Kinase-like_dom_sf"/>
</dbReference>
<evidence type="ECO:0000313" key="5">
    <source>
        <dbReference type="Proteomes" id="UP000593994"/>
    </source>
</evidence>
<feature type="domain" description="PPM-type phosphatase" evidence="3">
    <location>
        <begin position="8"/>
        <end position="225"/>
    </location>
</feature>
<feature type="transmembrane region" description="Helical" evidence="1">
    <location>
        <begin position="523"/>
        <end position="545"/>
    </location>
</feature>
<dbReference type="Proteomes" id="UP000593994">
    <property type="component" value="Chromosome"/>
</dbReference>
<dbReference type="Gene3D" id="1.10.510.10">
    <property type="entry name" value="Transferase(Phosphotransferase) domain 1"/>
    <property type="match status" value="1"/>
</dbReference>
<dbReference type="GO" id="GO:0005524">
    <property type="term" value="F:ATP binding"/>
    <property type="evidence" value="ECO:0007669"/>
    <property type="project" value="InterPro"/>
</dbReference>
<dbReference type="SMART" id="SM00332">
    <property type="entry name" value="PP2Cc"/>
    <property type="match status" value="1"/>
</dbReference>
<accession>A0A7S7RM60</accession>
<dbReference type="PANTHER" id="PTHR24347">
    <property type="entry name" value="SERINE/THREONINE-PROTEIN KINASE"/>
    <property type="match status" value="1"/>
</dbReference>
<dbReference type="InterPro" id="IPR001932">
    <property type="entry name" value="PPM-type_phosphatase-like_dom"/>
</dbReference>
<dbReference type="AlphaFoldDB" id="A0A7S7RM60"/>
<evidence type="ECO:0000259" key="3">
    <source>
        <dbReference type="PROSITE" id="PS51746"/>
    </source>
</evidence>
<dbReference type="GO" id="GO:0004672">
    <property type="term" value="F:protein kinase activity"/>
    <property type="evidence" value="ECO:0007669"/>
    <property type="project" value="InterPro"/>
</dbReference>
<organism evidence="4 5">
    <name type="scientific">Candidatus Sulfurimonas baltica</name>
    <dbReference type="NCBI Taxonomy" id="2740404"/>
    <lineage>
        <taxon>Bacteria</taxon>
        <taxon>Pseudomonadati</taxon>
        <taxon>Campylobacterota</taxon>
        <taxon>Epsilonproteobacteria</taxon>
        <taxon>Campylobacterales</taxon>
        <taxon>Sulfurimonadaceae</taxon>
        <taxon>Sulfurimonas</taxon>
    </lineage>
</organism>
<dbReference type="Pfam" id="PF00069">
    <property type="entry name" value="Pkinase"/>
    <property type="match status" value="1"/>
</dbReference>
<dbReference type="KEGG" id="sbal:HUE88_07465"/>
<keyword evidence="1" id="KW-1133">Transmembrane helix</keyword>
<sequence length="548" mass="61985">MIQSNIKLSGFSLSKGKELTGDDFYDMKSIGNLTIAVVCDGVGSADAGAEAAKRATNYLINNFKIRPKGWSIEKSIKSFTKSINSILYKESMVNYERPELVTTLTVVVVEGNRLYGANVGDSRVYLYRNNTINQLSCDHAMDEQGYENVLTQAIGIEQTIEPFYFENIVEKDDKILLCSDGLYNLMSKEQLESGISLGAHSLVTKASKSVDDCLPDDTTAVVIEIVAANEVAILKQQNLLIPLTLKQGQVVDGYTLEKSLIQNNRTWLCSKKTKKYVVKFAPLEAIDNEEILDFFVKEEWNAKRLKAHFFAKAVLPKNRTQRYYVMQLFKGEDLNSYLENKLLSIDDGVNLASTLLNMSQYLLKYDLVNGDIKPNNIMLTKDNNENIEFKIIDFGSMTEIFSTDTKAGTPSYLSPERFQNEAISETTEIFSIGVTLYLALTSKYPYGEIEPFQNPTFKAAKKPSTYNKNIPDWLDSVILRSIAIDKERRYEHYSEIAYELKFPSKVKPYFPKNASLIERSPLMFYRVGFIVVTIINMALLLLIGYQNS</sequence>
<name>A0A7S7RM60_9BACT</name>
<dbReference type="EMBL" id="CP054492">
    <property type="protein sequence ID" value="QOY50985.1"/>
    <property type="molecule type" value="Genomic_DNA"/>
</dbReference>
<dbReference type="InterPro" id="IPR036457">
    <property type="entry name" value="PPM-type-like_dom_sf"/>
</dbReference>
<dbReference type="Pfam" id="PF13672">
    <property type="entry name" value="PP2C_2"/>
    <property type="match status" value="1"/>
</dbReference>
<dbReference type="CDD" id="cd00143">
    <property type="entry name" value="PP2Cc"/>
    <property type="match status" value="1"/>
</dbReference>
<keyword evidence="5" id="KW-1185">Reference proteome</keyword>
<keyword evidence="1" id="KW-0472">Membrane</keyword>
<dbReference type="InterPro" id="IPR000719">
    <property type="entry name" value="Prot_kinase_dom"/>
</dbReference>
<keyword evidence="1" id="KW-0812">Transmembrane</keyword>
<dbReference type="SUPFAM" id="SSF56112">
    <property type="entry name" value="Protein kinase-like (PK-like)"/>
    <property type="match status" value="1"/>
</dbReference>
<evidence type="ECO:0000313" key="4">
    <source>
        <dbReference type="EMBL" id="QOY50985.1"/>
    </source>
</evidence>
<protein>
    <submittedName>
        <fullName evidence="4">Protein phosphatase 2C domain-containing protein</fullName>
    </submittedName>
</protein>
<feature type="domain" description="Protein kinase" evidence="2">
    <location>
        <begin position="189"/>
        <end position="510"/>
    </location>
</feature>
<dbReference type="SUPFAM" id="SSF81606">
    <property type="entry name" value="PP2C-like"/>
    <property type="match status" value="1"/>
</dbReference>
<gene>
    <name evidence="4" type="ORF">HUE88_07465</name>
</gene>
<dbReference type="PROSITE" id="PS51746">
    <property type="entry name" value="PPM_2"/>
    <property type="match status" value="1"/>
</dbReference>
<dbReference type="RefSeq" id="WP_194368102.1">
    <property type="nucleotide sequence ID" value="NZ_CP054492.1"/>
</dbReference>
<reference evidence="4 5" key="1">
    <citation type="submission" date="2020-05" db="EMBL/GenBank/DDBJ databases">
        <title>Sulfurimonas marisnigri, sp. nov., and Sulfurimonas baltica, sp. nov., manganese oxide reducing chemolithoautotrophs of the class Epsilonproteobacteria isolated from the pelagic redoxclines of the Black and Baltic Seas and emended description of the genus Sulfurimonas.</title>
        <authorList>
            <person name="Henkel J.V."/>
            <person name="Laudan C."/>
            <person name="Werner J."/>
            <person name="Neu T."/>
            <person name="Plewe S."/>
            <person name="Sproer C."/>
            <person name="Bunk B."/>
            <person name="Schulz-Vogt H.N."/>
        </authorList>
    </citation>
    <scope>NUCLEOTIDE SEQUENCE [LARGE SCALE GENOMIC DNA]</scope>
    <source>
        <strain evidence="4 5">GD2</strain>
    </source>
</reference>
<dbReference type="Gene3D" id="3.60.40.10">
    <property type="entry name" value="PPM-type phosphatase domain"/>
    <property type="match status" value="1"/>
</dbReference>
<evidence type="ECO:0000259" key="2">
    <source>
        <dbReference type="PROSITE" id="PS50011"/>
    </source>
</evidence>
<evidence type="ECO:0000256" key="1">
    <source>
        <dbReference type="SAM" id="Phobius"/>
    </source>
</evidence>
<dbReference type="SMART" id="SM00331">
    <property type="entry name" value="PP2C_SIG"/>
    <property type="match status" value="1"/>
</dbReference>